<protein>
    <recommendedName>
        <fullName evidence="2">Nephrocystin 3-like N-terminal domain-containing protein</fullName>
    </recommendedName>
</protein>
<dbReference type="AlphaFoldDB" id="A0A9P5PVM3"/>
<dbReference type="EMBL" id="JADNRY010000052">
    <property type="protein sequence ID" value="KAF9069342.1"/>
    <property type="molecule type" value="Genomic_DNA"/>
</dbReference>
<dbReference type="InterPro" id="IPR027417">
    <property type="entry name" value="P-loop_NTPase"/>
</dbReference>
<organism evidence="3 4">
    <name type="scientific">Rhodocollybia butyracea</name>
    <dbReference type="NCBI Taxonomy" id="206335"/>
    <lineage>
        <taxon>Eukaryota</taxon>
        <taxon>Fungi</taxon>
        <taxon>Dikarya</taxon>
        <taxon>Basidiomycota</taxon>
        <taxon>Agaricomycotina</taxon>
        <taxon>Agaricomycetes</taxon>
        <taxon>Agaricomycetidae</taxon>
        <taxon>Agaricales</taxon>
        <taxon>Marasmiineae</taxon>
        <taxon>Omphalotaceae</taxon>
        <taxon>Rhodocollybia</taxon>
    </lineage>
</organism>
<dbReference type="OrthoDB" id="5106486at2759"/>
<keyword evidence="4" id="KW-1185">Reference proteome</keyword>
<name>A0A9P5PVM3_9AGAR</name>
<accession>A0A9P5PVM3</accession>
<dbReference type="SUPFAM" id="SSF52540">
    <property type="entry name" value="P-loop containing nucleoside triphosphate hydrolases"/>
    <property type="match status" value="1"/>
</dbReference>
<reference evidence="3" key="1">
    <citation type="submission" date="2020-11" db="EMBL/GenBank/DDBJ databases">
        <authorList>
            <consortium name="DOE Joint Genome Institute"/>
            <person name="Ahrendt S."/>
            <person name="Riley R."/>
            <person name="Andreopoulos W."/>
            <person name="Labutti K."/>
            <person name="Pangilinan J."/>
            <person name="Ruiz-Duenas F.J."/>
            <person name="Barrasa J.M."/>
            <person name="Sanchez-Garcia M."/>
            <person name="Camarero S."/>
            <person name="Miyauchi S."/>
            <person name="Serrano A."/>
            <person name="Linde D."/>
            <person name="Babiker R."/>
            <person name="Drula E."/>
            <person name="Ayuso-Fernandez I."/>
            <person name="Pacheco R."/>
            <person name="Padilla G."/>
            <person name="Ferreira P."/>
            <person name="Barriuso J."/>
            <person name="Kellner H."/>
            <person name="Castanera R."/>
            <person name="Alfaro M."/>
            <person name="Ramirez L."/>
            <person name="Pisabarro A.G."/>
            <person name="Kuo A."/>
            <person name="Tritt A."/>
            <person name="Lipzen A."/>
            <person name="He G."/>
            <person name="Yan M."/>
            <person name="Ng V."/>
            <person name="Cullen D."/>
            <person name="Martin F."/>
            <person name="Rosso M.-N."/>
            <person name="Henrissat B."/>
            <person name="Hibbett D."/>
            <person name="Martinez A.T."/>
            <person name="Grigoriev I.V."/>
        </authorList>
    </citation>
    <scope>NUCLEOTIDE SEQUENCE</scope>
    <source>
        <strain evidence="3">AH 40177</strain>
    </source>
</reference>
<gene>
    <name evidence="3" type="ORF">BDP27DRAFT_731252</name>
</gene>
<dbReference type="InterPro" id="IPR056884">
    <property type="entry name" value="NPHP3-like_N"/>
</dbReference>
<evidence type="ECO:0000313" key="4">
    <source>
        <dbReference type="Proteomes" id="UP000772434"/>
    </source>
</evidence>
<dbReference type="Proteomes" id="UP000772434">
    <property type="component" value="Unassembled WGS sequence"/>
</dbReference>
<evidence type="ECO:0000256" key="1">
    <source>
        <dbReference type="ARBA" id="ARBA00022737"/>
    </source>
</evidence>
<sequence>MFNGSHDFTIAKGTFISGDVSISMHDGEKGLNTLYGHTSTSAVFNAEARFPPPQCHPGTRKDILKELKDWVKLDKQQVFLNDSSIRWLYGPAGAGKLAIAQTVAETCAKDGILAGSFFFWRTDPSRNSPEQLFTTLALQIAGTMPELRSIINSVICKYGVYLHVLLHCHRPFISTFRYPSSVEYPHHDHHSHSCLVYLLSFSAACRHCLAGE</sequence>
<proteinExistence type="predicted"/>
<comment type="caution">
    <text evidence="3">The sequence shown here is derived from an EMBL/GenBank/DDBJ whole genome shotgun (WGS) entry which is preliminary data.</text>
</comment>
<evidence type="ECO:0000313" key="3">
    <source>
        <dbReference type="EMBL" id="KAF9069342.1"/>
    </source>
</evidence>
<evidence type="ECO:0000259" key="2">
    <source>
        <dbReference type="Pfam" id="PF24883"/>
    </source>
</evidence>
<keyword evidence="1" id="KW-0677">Repeat</keyword>
<dbReference type="Pfam" id="PF24883">
    <property type="entry name" value="NPHP3_N"/>
    <property type="match status" value="1"/>
</dbReference>
<feature type="domain" description="Nephrocystin 3-like N-terminal" evidence="2">
    <location>
        <begin position="81"/>
        <end position="153"/>
    </location>
</feature>